<dbReference type="FunFam" id="3.40.30.10:FF:000001">
    <property type="entry name" value="Thioredoxin"/>
    <property type="match status" value="1"/>
</dbReference>
<dbReference type="Gene3D" id="3.40.30.10">
    <property type="entry name" value="Glutaredoxin"/>
    <property type="match status" value="1"/>
</dbReference>
<evidence type="ECO:0000256" key="7">
    <source>
        <dbReference type="PIRNR" id="PIRNR000077"/>
    </source>
</evidence>
<dbReference type="InterPro" id="IPR005746">
    <property type="entry name" value="Thioredoxin"/>
</dbReference>
<dbReference type="InterPro" id="IPR013766">
    <property type="entry name" value="Thioredoxin_domain"/>
</dbReference>
<dbReference type="CDD" id="cd02947">
    <property type="entry name" value="TRX_family"/>
    <property type="match status" value="1"/>
</dbReference>
<accession>A0A1R4B3I1</accession>
<evidence type="ECO:0000256" key="6">
    <source>
        <dbReference type="NCBIfam" id="TIGR01068"/>
    </source>
</evidence>
<evidence type="ECO:0000259" key="10">
    <source>
        <dbReference type="PROSITE" id="PS51352"/>
    </source>
</evidence>
<dbReference type="PIRSF" id="PIRSF000077">
    <property type="entry name" value="Thioredoxin"/>
    <property type="match status" value="1"/>
</dbReference>
<dbReference type="GO" id="GO:0045454">
    <property type="term" value="P:cell redox homeostasis"/>
    <property type="evidence" value="ECO:0007669"/>
    <property type="project" value="TreeGrafter"/>
</dbReference>
<keyword evidence="2" id="KW-0813">Transport</keyword>
<dbReference type="InterPro" id="IPR017937">
    <property type="entry name" value="Thioredoxin_CS"/>
</dbReference>
<dbReference type="GO" id="GO:0005829">
    <property type="term" value="C:cytosol"/>
    <property type="evidence" value="ECO:0007669"/>
    <property type="project" value="TreeGrafter"/>
</dbReference>
<protein>
    <recommendedName>
        <fullName evidence="6 7">Thioredoxin</fullName>
    </recommendedName>
</protein>
<keyword evidence="5 9" id="KW-0676">Redox-active center</keyword>
<feature type="active site" description="Nucleophile" evidence="8">
    <location>
        <position position="33"/>
    </location>
</feature>
<dbReference type="Pfam" id="PF00085">
    <property type="entry name" value="Thioredoxin"/>
    <property type="match status" value="1"/>
</dbReference>
<dbReference type="Proteomes" id="UP000189475">
    <property type="component" value="Unassembled WGS sequence"/>
</dbReference>
<dbReference type="GO" id="GO:0015035">
    <property type="term" value="F:protein-disulfide reductase activity"/>
    <property type="evidence" value="ECO:0007669"/>
    <property type="project" value="UniProtKB-UniRule"/>
</dbReference>
<evidence type="ECO:0000313" key="11">
    <source>
        <dbReference type="EMBL" id="SJL83472.1"/>
    </source>
</evidence>
<dbReference type="STRING" id="1918946.VPAL9027_01440"/>
<evidence type="ECO:0000256" key="5">
    <source>
        <dbReference type="ARBA" id="ARBA00023284"/>
    </source>
</evidence>
<feature type="disulfide bond" description="Redox-active" evidence="9">
    <location>
        <begin position="33"/>
        <end position="36"/>
    </location>
</feature>
<evidence type="ECO:0000256" key="8">
    <source>
        <dbReference type="PIRSR" id="PIRSR000077-1"/>
    </source>
</evidence>
<evidence type="ECO:0000256" key="1">
    <source>
        <dbReference type="ARBA" id="ARBA00008987"/>
    </source>
</evidence>
<dbReference type="PRINTS" id="PR00421">
    <property type="entry name" value="THIOREDOXIN"/>
</dbReference>
<feature type="active site" description="Nucleophile" evidence="8">
    <location>
        <position position="36"/>
    </location>
</feature>
<keyword evidence="3" id="KW-0249">Electron transport</keyword>
<gene>
    <name evidence="11" type="primary">trxA_2</name>
    <name evidence="11" type="ORF">VPAL9027_01440</name>
</gene>
<evidence type="ECO:0000313" key="12">
    <source>
        <dbReference type="Proteomes" id="UP000189475"/>
    </source>
</evidence>
<feature type="site" description="Contributes to redox potential value" evidence="8">
    <location>
        <position position="34"/>
    </location>
</feature>
<name>A0A1R4B3I1_9VIBR</name>
<dbReference type="EMBL" id="FUFT01000003">
    <property type="protein sequence ID" value="SJL83472.1"/>
    <property type="molecule type" value="Genomic_DNA"/>
</dbReference>
<dbReference type="NCBIfam" id="NF006898">
    <property type="entry name" value="PRK09381.1"/>
    <property type="match status" value="1"/>
</dbReference>
<keyword evidence="12" id="KW-1185">Reference proteome</keyword>
<dbReference type="NCBIfam" id="TIGR01068">
    <property type="entry name" value="thioredoxin"/>
    <property type="match status" value="1"/>
</dbReference>
<evidence type="ECO:0000256" key="4">
    <source>
        <dbReference type="ARBA" id="ARBA00023157"/>
    </source>
</evidence>
<reference evidence="11 12" key="1">
    <citation type="submission" date="2017-02" db="EMBL/GenBank/DDBJ databases">
        <authorList>
            <person name="Peterson S.W."/>
        </authorList>
    </citation>
    <scope>NUCLEOTIDE SEQUENCE [LARGE SCALE GENOMIC DNA]</scope>
    <source>
        <strain evidence="11 12">CECT 9027</strain>
    </source>
</reference>
<dbReference type="RefSeq" id="WP_077313730.1">
    <property type="nucleotide sequence ID" value="NZ_AP024887.1"/>
</dbReference>
<dbReference type="OrthoDB" id="9790390at2"/>
<dbReference type="PROSITE" id="PS51352">
    <property type="entry name" value="THIOREDOXIN_2"/>
    <property type="match status" value="1"/>
</dbReference>
<dbReference type="PANTHER" id="PTHR45663:SF11">
    <property type="entry name" value="GEO12009P1"/>
    <property type="match status" value="1"/>
</dbReference>
<evidence type="ECO:0000256" key="3">
    <source>
        <dbReference type="ARBA" id="ARBA00022982"/>
    </source>
</evidence>
<comment type="similarity">
    <text evidence="1 7">Belongs to the thioredoxin family.</text>
</comment>
<dbReference type="InterPro" id="IPR036249">
    <property type="entry name" value="Thioredoxin-like_sf"/>
</dbReference>
<evidence type="ECO:0000256" key="2">
    <source>
        <dbReference type="ARBA" id="ARBA00022448"/>
    </source>
</evidence>
<evidence type="ECO:0000256" key="9">
    <source>
        <dbReference type="PIRSR" id="PIRSR000077-4"/>
    </source>
</evidence>
<sequence length="108" mass="11657">MSDKFLQLTDDSFEADVINAAGPVLVDFWAEWCGPCKMIAPILEEVADEYAGKLSIGKLNIDQNAGTPPKYGIRGIPTLLLFKNGSVVATKVGALSKTQLKEFLDANL</sequence>
<dbReference type="SUPFAM" id="SSF52833">
    <property type="entry name" value="Thioredoxin-like"/>
    <property type="match status" value="1"/>
</dbReference>
<dbReference type="AlphaFoldDB" id="A0A1R4B3I1"/>
<feature type="domain" description="Thioredoxin" evidence="10">
    <location>
        <begin position="1"/>
        <end position="108"/>
    </location>
</feature>
<organism evidence="11 12">
    <name type="scientific">Vibrio palustris</name>
    <dbReference type="NCBI Taxonomy" id="1918946"/>
    <lineage>
        <taxon>Bacteria</taxon>
        <taxon>Pseudomonadati</taxon>
        <taxon>Pseudomonadota</taxon>
        <taxon>Gammaproteobacteria</taxon>
        <taxon>Vibrionales</taxon>
        <taxon>Vibrionaceae</taxon>
        <taxon>Vibrio</taxon>
    </lineage>
</organism>
<proteinExistence type="inferred from homology"/>
<dbReference type="PANTHER" id="PTHR45663">
    <property type="entry name" value="GEO12009P1"/>
    <property type="match status" value="1"/>
</dbReference>
<feature type="site" description="Deprotonates C-terminal active site Cys" evidence="8">
    <location>
        <position position="27"/>
    </location>
</feature>
<feature type="site" description="Contributes to redox potential value" evidence="8">
    <location>
        <position position="35"/>
    </location>
</feature>
<dbReference type="PROSITE" id="PS00194">
    <property type="entry name" value="THIOREDOXIN_1"/>
    <property type="match status" value="1"/>
</dbReference>
<keyword evidence="4 9" id="KW-1015">Disulfide bond</keyword>